<dbReference type="InterPro" id="IPR036390">
    <property type="entry name" value="WH_DNA-bd_sf"/>
</dbReference>
<evidence type="ECO:0000313" key="2">
    <source>
        <dbReference type="EMBL" id="SEB62784.1"/>
    </source>
</evidence>
<sequence>MAGFDIERVLELPPQARAERLIKEPESQWYERKSVRVDTKAVARALIAFANAEGGSLIVGIHDGNIEGLEKHPDVANRLRRVPIEMVVPPVRAKVTDVTVEDANGLPQTVLAFSVEPSSQLHRATDESTYIRAGDSTLKLNYVQERELMFDRTAVTFESEVADADLEELDSELIEAFASTIGHPSPERSLFARHLLTRDSRLTNAAYLLFATDPERLFPNANIRVVSYLENSRGEGASQSLQSGRDIRISGPLLKSVIEAQEVIAEWMPQRRILSDSGRFTDTSIVPQAAWLEGLVNATVHRSYSLVGDHIRVELFPNRIEITSPGRFPGLADPSKPLEIPRYSRNPRIARVCSDMGLTQELGEGIRRMFTEMRRLDLTDPIFEQTAASVRLTLRATTRLDSTVAKRLPKGSAEVLTFLEQTGRAFGTGEIALALDRSRPTVLKQLNALRTEGLVTWEGKSARDPRASWSAASTVQ</sequence>
<keyword evidence="3" id="KW-1185">Reference proteome</keyword>
<dbReference type="OrthoDB" id="9805115at2"/>
<evidence type="ECO:0000313" key="3">
    <source>
        <dbReference type="Proteomes" id="UP000199183"/>
    </source>
</evidence>
<keyword evidence="2" id="KW-0378">Hydrolase</keyword>
<dbReference type="Pfam" id="PF04326">
    <property type="entry name" value="SLFN_AlbA_2"/>
    <property type="match status" value="1"/>
</dbReference>
<dbReference type="EMBL" id="FNRY01000001">
    <property type="protein sequence ID" value="SEB62784.1"/>
    <property type="molecule type" value="Genomic_DNA"/>
</dbReference>
<proteinExistence type="predicted"/>
<evidence type="ECO:0000259" key="1">
    <source>
        <dbReference type="Pfam" id="PF04326"/>
    </source>
</evidence>
<dbReference type="GO" id="GO:0004386">
    <property type="term" value="F:helicase activity"/>
    <property type="evidence" value="ECO:0007669"/>
    <property type="project" value="UniProtKB-KW"/>
</dbReference>
<dbReference type="InterPro" id="IPR038461">
    <property type="entry name" value="Schlafen_AlbA_2_dom_sf"/>
</dbReference>
<dbReference type="Gene3D" id="3.30.565.60">
    <property type="match status" value="1"/>
</dbReference>
<dbReference type="RefSeq" id="WP_091181678.1">
    <property type="nucleotide sequence ID" value="NZ_FNRY01000001.1"/>
</dbReference>
<dbReference type="PANTHER" id="PTHR30595:SF6">
    <property type="entry name" value="SCHLAFEN ALBA-2 DOMAIN-CONTAINING PROTEIN"/>
    <property type="match status" value="1"/>
</dbReference>
<accession>A0A1H4KW73</accession>
<dbReference type="Proteomes" id="UP000199183">
    <property type="component" value="Unassembled WGS sequence"/>
</dbReference>
<dbReference type="STRING" id="640635.SAMN04489806_1335"/>
<organism evidence="2 3">
    <name type="scientific">Paramicrobacterium humi</name>
    <dbReference type="NCBI Taxonomy" id="640635"/>
    <lineage>
        <taxon>Bacteria</taxon>
        <taxon>Bacillati</taxon>
        <taxon>Actinomycetota</taxon>
        <taxon>Actinomycetes</taxon>
        <taxon>Micrococcales</taxon>
        <taxon>Microbacteriaceae</taxon>
        <taxon>Paramicrobacterium</taxon>
    </lineage>
</organism>
<dbReference type="InterPro" id="IPR038475">
    <property type="entry name" value="RecG_C_sf"/>
</dbReference>
<gene>
    <name evidence="2" type="ORF">SAMN04489806_1335</name>
</gene>
<dbReference type="SUPFAM" id="SSF46785">
    <property type="entry name" value="Winged helix' DNA-binding domain"/>
    <property type="match status" value="1"/>
</dbReference>
<dbReference type="AlphaFoldDB" id="A0A1H4KW73"/>
<keyword evidence="2" id="KW-0067">ATP-binding</keyword>
<protein>
    <submittedName>
        <fullName evidence="2">ATP-dependent DNA helicase RecG</fullName>
    </submittedName>
</protein>
<dbReference type="Gene3D" id="3.30.950.30">
    <property type="entry name" value="Schlafen, AAA domain"/>
    <property type="match status" value="1"/>
</dbReference>
<reference evidence="2 3" key="1">
    <citation type="submission" date="2016-10" db="EMBL/GenBank/DDBJ databases">
        <authorList>
            <person name="de Groot N.N."/>
        </authorList>
    </citation>
    <scope>NUCLEOTIDE SEQUENCE [LARGE SCALE GENOMIC DNA]</scope>
    <source>
        <strain evidence="2 3">DSM 21799</strain>
    </source>
</reference>
<name>A0A1H4KW73_9MICO</name>
<dbReference type="PANTHER" id="PTHR30595">
    <property type="entry name" value="GLPR-RELATED TRANSCRIPTIONAL REPRESSOR"/>
    <property type="match status" value="1"/>
</dbReference>
<dbReference type="InterPro" id="IPR007421">
    <property type="entry name" value="Schlafen_AlbA_2_dom"/>
</dbReference>
<feature type="domain" description="Schlafen AlbA-2" evidence="1">
    <location>
        <begin position="26"/>
        <end position="140"/>
    </location>
</feature>
<keyword evidence="2" id="KW-0347">Helicase</keyword>
<dbReference type="Pfam" id="PF13749">
    <property type="entry name" value="HATPase_c_4"/>
    <property type="match status" value="1"/>
</dbReference>
<keyword evidence="2" id="KW-0547">Nucleotide-binding</keyword>